<dbReference type="Pfam" id="PF00593">
    <property type="entry name" value="TonB_dep_Rec_b-barrel"/>
    <property type="match status" value="1"/>
</dbReference>
<dbReference type="Proteomes" id="UP000249842">
    <property type="component" value="Unassembled WGS sequence"/>
</dbReference>
<dbReference type="PANTHER" id="PTHR30069">
    <property type="entry name" value="TONB-DEPENDENT OUTER MEMBRANE RECEPTOR"/>
    <property type="match status" value="1"/>
</dbReference>
<evidence type="ECO:0000256" key="3">
    <source>
        <dbReference type="ARBA" id="ARBA00022452"/>
    </source>
</evidence>
<dbReference type="PROSITE" id="PS52016">
    <property type="entry name" value="TONB_DEPENDENT_REC_3"/>
    <property type="match status" value="1"/>
</dbReference>
<evidence type="ECO:0000256" key="12">
    <source>
        <dbReference type="SAM" id="SignalP"/>
    </source>
</evidence>
<evidence type="ECO:0000313" key="16">
    <source>
        <dbReference type="Proteomes" id="UP000249842"/>
    </source>
</evidence>
<dbReference type="InterPro" id="IPR000531">
    <property type="entry name" value="Beta-barrel_TonB"/>
</dbReference>
<dbReference type="InterPro" id="IPR036942">
    <property type="entry name" value="Beta-barrel_TonB_sf"/>
</dbReference>
<accession>A0A328AZ78</accession>
<dbReference type="GO" id="GO:0009279">
    <property type="term" value="C:cell outer membrane"/>
    <property type="evidence" value="ECO:0007669"/>
    <property type="project" value="UniProtKB-SubCell"/>
</dbReference>
<dbReference type="GO" id="GO:0044718">
    <property type="term" value="P:siderophore transmembrane transport"/>
    <property type="evidence" value="ECO:0007669"/>
    <property type="project" value="TreeGrafter"/>
</dbReference>
<evidence type="ECO:0000256" key="9">
    <source>
        <dbReference type="PROSITE-ProRule" id="PRU01360"/>
    </source>
</evidence>
<evidence type="ECO:0000256" key="7">
    <source>
        <dbReference type="ARBA" id="ARBA00023136"/>
    </source>
</evidence>
<comment type="similarity">
    <text evidence="9 11">Belongs to the TonB-dependent receptor family.</text>
</comment>
<keyword evidence="5 12" id="KW-0732">Signal</keyword>
<keyword evidence="8 9" id="KW-0998">Cell outer membrane</keyword>
<name>A0A328AZ78_9CAUL</name>
<keyword evidence="3 9" id="KW-1134">Transmembrane beta strand</keyword>
<dbReference type="Gene3D" id="2.40.170.20">
    <property type="entry name" value="TonB-dependent receptor, beta-barrel domain"/>
    <property type="match status" value="1"/>
</dbReference>
<dbReference type="InterPro" id="IPR037066">
    <property type="entry name" value="Plug_dom_sf"/>
</dbReference>
<dbReference type="EMBL" id="QFYP01000001">
    <property type="protein sequence ID" value="RAK60420.1"/>
    <property type="molecule type" value="Genomic_DNA"/>
</dbReference>
<protein>
    <submittedName>
        <fullName evidence="15">TonB-dependent receptor</fullName>
    </submittedName>
</protein>
<dbReference type="Pfam" id="PF07715">
    <property type="entry name" value="Plug"/>
    <property type="match status" value="1"/>
</dbReference>
<gene>
    <name evidence="15" type="ORF">DJ021_11690</name>
</gene>
<proteinExistence type="inferred from homology"/>
<feature type="domain" description="TonB-dependent receptor plug" evidence="14">
    <location>
        <begin position="85"/>
        <end position="193"/>
    </location>
</feature>
<evidence type="ECO:0000256" key="5">
    <source>
        <dbReference type="ARBA" id="ARBA00022729"/>
    </source>
</evidence>
<dbReference type="PANTHER" id="PTHR30069:SF37">
    <property type="entry name" value="FERRIC VIBRIOBACTIN RECEPTOR VIUA"/>
    <property type="match status" value="1"/>
</dbReference>
<evidence type="ECO:0000256" key="8">
    <source>
        <dbReference type="ARBA" id="ARBA00023237"/>
    </source>
</evidence>
<evidence type="ECO:0000256" key="11">
    <source>
        <dbReference type="RuleBase" id="RU003357"/>
    </source>
</evidence>
<feature type="chain" id="PRO_5016355859" evidence="12">
    <location>
        <begin position="36"/>
        <end position="775"/>
    </location>
</feature>
<dbReference type="OrthoDB" id="9760494at2"/>
<dbReference type="Gene3D" id="2.170.130.10">
    <property type="entry name" value="TonB-dependent receptor, plug domain"/>
    <property type="match status" value="1"/>
</dbReference>
<keyword evidence="16" id="KW-1185">Reference proteome</keyword>
<sequence>MQQTTVKGRSRAARGLFMAGASVLVLGLASGQAFAAEAPLAATADAAGAATPTEEKADFGTRVEELVVTGASGAVTNAPVKASLEATQPQSIIDRQAIDQFIPATADYTQIVNLSPSVSGTSVNGPGLGESKTTLRGFQDGQYNVTYDGIPWGDANGPTHHSTSFFPSSTIGAVVVDRGPGGASQLGAASFGGSINLFSPEVADVFGGSQSVTAGSWNTWMSVTKINTGEIAALNGARALFNFQELKTDGALTNSGATAYNQLVRAVVPLVDSWKLTLFGTWNYTKVYTNDSSGATLAQVALYGKNFGLSTDPTTPTYYKYNVVNKHTYFNYAKLTGDITPSLKLENTLYSYYYKNDTESALDPTLSVADIAAKKGLQITYTPGGQPTVNGHVPGYTKLNVYKIYGDIVHLDQELSFGTIKAGLWWEQADTGPRARYDYDATLGHTDAGWTVDYRQKVLPGVPQYLEYLQYSGWNQYQPFVDFQWRVTPALTVTPGVKYVTDKLSVDSDVNQKTRAPFHGSKTFTKTLYFLTANYKLQDNLAVYAQYATGFLLPDISAMQVVNPNLDDLHPQESTNYQVGAVYHGGKFTFDADVYQIDFTNKIQTVTVGSETVNFNLGGATYKGVEGAVTYALTDQVFVFANGSVNSAKALGANTTIAGVPVTIVGGKQIANAPKSTAALGVLYHDDAWSVSLADKYTGEQWGAEGEPAAYRIAGYHSADLSVVYRFDRYRLEAAVYNIFDDQPVTAIKPGKTVPYDQYYFQPERNFQVSVKASF</sequence>
<dbReference type="InterPro" id="IPR012910">
    <property type="entry name" value="Plug_dom"/>
</dbReference>
<dbReference type="CDD" id="cd01347">
    <property type="entry name" value="ligand_gated_channel"/>
    <property type="match status" value="1"/>
</dbReference>
<evidence type="ECO:0000259" key="13">
    <source>
        <dbReference type="Pfam" id="PF00593"/>
    </source>
</evidence>
<feature type="domain" description="TonB-dependent receptor-like beta-barrel" evidence="13">
    <location>
        <begin position="284"/>
        <end position="739"/>
    </location>
</feature>
<keyword evidence="15" id="KW-0675">Receptor</keyword>
<evidence type="ECO:0000256" key="1">
    <source>
        <dbReference type="ARBA" id="ARBA00004571"/>
    </source>
</evidence>
<dbReference type="AlphaFoldDB" id="A0A328AZ78"/>
<feature type="signal peptide" evidence="12">
    <location>
        <begin position="1"/>
        <end position="35"/>
    </location>
</feature>
<reference evidence="16" key="1">
    <citation type="submission" date="2018-05" db="EMBL/GenBank/DDBJ databases">
        <authorList>
            <person name="Li X."/>
        </authorList>
    </citation>
    <scope>NUCLEOTIDE SEQUENCE [LARGE SCALE GENOMIC DNA]</scope>
    <source>
        <strain evidence="16">HKS-05</strain>
    </source>
</reference>
<feature type="short sequence motif" description="TonB C-terminal box" evidence="10">
    <location>
        <begin position="758"/>
        <end position="775"/>
    </location>
</feature>
<dbReference type="SUPFAM" id="SSF56935">
    <property type="entry name" value="Porins"/>
    <property type="match status" value="1"/>
</dbReference>
<evidence type="ECO:0000256" key="2">
    <source>
        <dbReference type="ARBA" id="ARBA00022448"/>
    </source>
</evidence>
<evidence type="ECO:0000256" key="6">
    <source>
        <dbReference type="ARBA" id="ARBA00023077"/>
    </source>
</evidence>
<dbReference type="InterPro" id="IPR039426">
    <property type="entry name" value="TonB-dep_rcpt-like"/>
</dbReference>
<keyword evidence="2 9" id="KW-0813">Transport</keyword>
<comment type="subcellular location">
    <subcellularLocation>
        <location evidence="1 9">Cell outer membrane</location>
        <topology evidence="1 9">Multi-pass membrane protein</topology>
    </subcellularLocation>
</comment>
<dbReference type="PROSITE" id="PS01156">
    <property type="entry name" value="TONB_DEPENDENT_REC_2"/>
    <property type="match status" value="1"/>
</dbReference>
<comment type="caution">
    <text evidence="15">The sequence shown here is derived from an EMBL/GenBank/DDBJ whole genome shotgun (WGS) entry which is preliminary data.</text>
</comment>
<keyword evidence="6 11" id="KW-0798">TonB box</keyword>
<dbReference type="GO" id="GO:0015344">
    <property type="term" value="F:siderophore uptake transmembrane transporter activity"/>
    <property type="evidence" value="ECO:0007669"/>
    <property type="project" value="TreeGrafter"/>
</dbReference>
<evidence type="ECO:0000256" key="10">
    <source>
        <dbReference type="PROSITE-ProRule" id="PRU10144"/>
    </source>
</evidence>
<evidence type="ECO:0000259" key="14">
    <source>
        <dbReference type="Pfam" id="PF07715"/>
    </source>
</evidence>
<organism evidence="15 16">
    <name type="scientific">Phenylobacterium hankyongense</name>
    <dbReference type="NCBI Taxonomy" id="1813876"/>
    <lineage>
        <taxon>Bacteria</taxon>
        <taxon>Pseudomonadati</taxon>
        <taxon>Pseudomonadota</taxon>
        <taxon>Alphaproteobacteria</taxon>
        <taxon>Caulobacterales</taxon>
        <taxon>Caulobacteraceae</taxon>
        <taxon>Phenylobacterium</taxon>
    </lineage>
</organism>
<dbReference type="InterPro" id="IPR010917">
    <property type="entry name" value="TonB_rcpt_CS"/>
</dbReference>
<evidence type="ECO:0000256" key="4">
    <source>
        <dbReference type="ARBA" id="ARBA00022692"/>
    </source>
</evidence>
<evidence type="ECO:0000313" key="15">
    <source>
        <dbReference type="EMBL" id="RAK60420.1"/>
    </source>
</evidence>
<keyword evidence="4 9" id="KW-0812">Transmembrane</keyword>
<keyword evidence="7 9" id="KW-0472">Membrane</keyword>